<name>A0A0E9R4L0_ANGAN</name>
<reference evidence="1" key="1">
    <citation type="submission" date="2014-11" db="EMBL/GenBank/DDBJ databases">
        <authorList>
            <person name="Amaro Gonzalez C."/>
        </authorList>
    </citation>
    <scope>NUCLEOTIDE SEQUENCE</scope>
</reference>
<protein>
    <submittedName>
        <fullName evidence="1">Uncharacterized protein</fullName>
    </submittedName>
</protein>
<reference evidence="1" key="2">
    <citation type="journal article" date="2015" name="Fish Shellfish Immunol.">
        <title>Early steps in the European eel (Anguilla anguilla)-Vibrio vulnificus interaction in the gills: Role of the RtxA13 toxin.</title>
        <authorList>
            <person name="Callol A."/>
            <person name="Pajuelo D."/>
            <person name="Ebbesson L."/>
            <person name="Teles M."/>
            <person name="MacKenzie S."/>
            <person name="Amaro C."/>
        </authorList>
    </citation>
    <scope>NUCLEOTIDE SEQUENCE</scope>
</reference>
<dbReference type="AlphaFoldDB" id="A0A0E9R4L0"/>
<accession>A0A0E9R4L0</accession>
<organism evidence="1">
    <name type="scientific">Anguilla anguilla</name>
    <name type="common">European freshwater eel</name>
    <name type="synonym">Muraena anguilla</name>
    <dbReference type="NCBI Taxonomy" id="7936"/>
    <lineage>
        <taxon>Eukaryota</taxon>
        <taxon>Metazoa</taxon>
        <taxon>Chordata</taxon>
        <taxon>Craniata</taxon>
        <taxon>Vertebrata</taxon>
        <taxon>Euteleostomi</taxon>
        <taxon>Actinopterygii</taxon>
        <taxon>Neopterygii</taxon>
        <taxon>Teleostei</taxon>
        <taxon>Anguilliformes</taxon>
        <taxon>Anguillidae</taxon>
        <taxon>Anguilla</taxon>
    </lineage>
</organism>
<evidence type="ECO:0000313" key="1">
    <source>
        <dbReference type="EMBL" id="JAH24054.1"/>
    </source>
</evidence>
<proteinExistence type="predicted"/>
<dbReference type="EMBL" id="GBXM01084523">
    <property type="protein sequence ID" value="JAH24054.1"/>
    <property type="molecule type" value="Transcribed_RNA"/>
</dbReference>
<sequence length="21" mass="2291">MFQLSKDVSPTSVAVIVVRTL</sequence>